<feature type="region of interest" description="Disordered" evidence="1">
    <location>
        <begin position="122"/>
        <end position="228"/>
    </location>
</feature>
<dbReference type="Pfam" id="PF12608">
    <property type="entry name" value="T4bSS_IcmS"/>
    <property type="match status" value="1"/>
</dbReference>
<dbReference type="VEuPathDB" id="TriTrypDB:BCY84_14565"/>
<feature type="compositionally biased region" description="Acidic residues" evidence="1">
    <location>
        <begin position="208"/>
        <end position="228"/>
    </location>
</feature>
<proteinExistence type="predicted"/>
<dbReference type="InterPro" id="IPR022250">
    <property type="entry name" value="T4bSS_IcmS"/>
</dbReference>
<keyword evidence="2" id="KW-0732">Signal</keyword>
<dbReference type="Proteomes" id="UP000583944">
    <property type="component" value="Unassembled WGS sequence"/>
</dbReference>
<protein>
    <submittedName>
        <fullName evidence="3">Uncharacterized protein</fullName>
    </submittedName>
</protein>
<evidence type="ECO:0000313" key="4">
    <source>
        <dbReference type="Proteomes" id="UP000583944"/>
    </source>
</evidence>
<feature type="signal peptide" evidence="2">
    <location>
        <begin position="1"/>
        <end position="17"/>
    </location>
</feature>
<evidence type="ECO:0000256" key="1">
    <source>
        <dbReference type="SAM" id="MobiDB-lite"/>
    </source>
</evidence>
<feature type="region of interest" description="Disordered" evidence="1">
    <location>
        <begin position="69"/>
        <end position="88"/>
    </location>
</feature>
<dbReference type="AlphaFoldDB" id="A0A7J6YC54"/>
<comment type="caution">
    <text evidence="3">The sequence shown here is derived from an EMBL/GenBank/DDBJ whole genome shotgun (WGS) entry which is preliminary data.</text>
</comment>
<feature type="compositionally biased region" description="Acidic residues" evidence="1">
    <location>
        <begin position="173"/>
        <end position="183"/>
    </location>
</feature>
<sequence length="287" mass="30602">MWRRVLFFSASLTVALRHTHRLTVTRTTTSTKNSSPGTATLWCDVAVAAQQVPLATVEEMFGRIEGDDYDEKVDESAPHPATASLRDGRDAVEEEFFEWLDDENNTAAAGTGDLSLDGVMNAALAEPGPGDELNASDEFGGNSDTNSSDSVRVSHGNGAGGGEGKAVSRMDDILAEEADDDYDGVVAAGVSDVLFDDNSGNDEREDHVDDVEDDDASAIPAEEEEEEDQVEQLIRATQTAESAAALFFKDKQRVVKATVATPSFDDAAAEGAELEIVGEVMPSPQRL</sequence>
<accession>A0A7J6YC54</accession>
<feature type="compositionally biased region" description="Polar residues" evidence="1">
    <location>
        <begin position="142"/>
        <end position="151"/>
    </location>
</feature>
<dbReference type="EMBL" id="JABDHM010000014">
    <property type="protein sequence ID" value="KAF5224152.1"/>
    <property type="molecule type" value="Genomic_DNA"/>
</dbReference>
<organism evidence="3 4">
    <name type="scientific">Trypanosoma cruzi</name>
    <dbReference type="NCBI Taxonomy" id="5693"/>
    <lineage>
        <taxon>Eukaryota</taxon>
        <taxon>Discoba</taxon>
        <taxon>Euglenozoa</taxon>
        <taxon>Kinetoplastea</taxon>
        <taxon>Metakinetoplastina</taxon>
        <taxon>Trypanosomatida</taxon>
        <taxon>Trypanosomatidae</taxon>
        <taxon>Trypanosoma</taxon>
        <taxon>Schizotrypanum</taxon>
    </lineage>
</organism>
<reference evidence="3 4" key="1">
    <citation type="journal article" date="2019" name="Genome Biol. Evol.">
        <title>Nanopore Sequencing Significantly Improves Genome Assembly of the Protozoan Parasite Trypanosoma cruzi.</title>
        <authorList>
            <person name="Diaz-Viraque F."/>
            <person name="Pita S."/>
            <person name="Greif G."/>
            <person name="de Souza R.C.M."/>
            <person name="Iraola G."/>
            <person name="Robello C."/>
        </authorList>
    </citation>
    <scope>NUCLEOTIDE SEQUENCE [LARGE SCALE GENOMIC DNA]</scope>
    <source>
        <strain evidence="3 4">Berenice</strain>
    </source>
</reference>
<evidence type="ECO:0000313" key="3">
    <source>
        <dbReference type="EMBL" id="KAF5224152.1"/>
    </source>
</evidence>
<name>A0A7J6YC54_TRYCR</name>
<feature type="compositionally biased region" description="Low complexity" evidence="1">
    <location>
        <begin position="184"/>
        <end position="193"/>
    </location>
</feature>
<evidence type="ECO:0000256" key="2">
    <source>
        <dbReference type="SAM" id="SignalP"/>
    </source>
</evidence>
<dbReference type="VEuPathDB" id="TriTrypDB:ECC02_002738"/>
<gene>
    <name evidence="3" type="ORF">ECC02_002738</name>
</gene>
<feature type="chain" id="PRO_5029719035" evidence="2">
    <location>
        <begin position="18"/>
        <end position="287"/>
    </location>
</feature>